<dbReference type="SUPFAM" id="SSF50156">
    <property type="entry name" value="PDZ domain-like"/>
    <property type="match status" value="2"/>
</dbReference>
<evidence type="ECO:0000256" key="4">
    <source>
        <dbReference type="ARBA" id="ARBA00010541"/>
    </source>
</evidence>
<dbReference type="EMBL" id="JBHTLR010000007">
    <property type="protein sequence ID" value="MFD1216275.1"/>
    <property type="molecule type" value="Genomic_DNA"/>
</dbReference>
<dbReference type="PROSITE" id="PS50106">
    <property type="entry name" value="PDZ"/>
    <property type="match status" value="1"/>
</dbReference>
<keyword evidence="9" id="KW-0677">Repeat</keyword>
<evidence type="ECO:0000256" key="11">
    <source>
        <dbReference type="ARBA" id="ARBA00022801"/>
    </source>
</evidence>
<dbReference type="PANTHER" id="PTHR22939">
    <property type="entry name" value="SERINE PROTEASE FAMILY S1C HTRA-RELATED"/>
    <property type="match status" value="1"/>
</dbReference>
<keyword evidence="8 15" id="KW-0732">Signal</keyword>
<evidence type="ECO:0000313" key="17">
    <source>
        <dbReference type="EMBL" id="MFD1216275.1"/>
    </source>
</evidence>
<name>A0ABW3U6V8_9GAMM</name>
<dbReference type="Pfam" id="PF13180">
    <property type="entry name" value="PDZ_2"/>
    <property type="match status" value="1"/>
</dbReference>
<comment type="function">
    <text evidence="2">Might be efficient in the degradation of transiently denatured and unfolded proteins which accumulate in the periplasm following stress conditions.</text>
</comment>
<dbReference type="SUPFAM" id="SSF50494">
    <property type="entry name" value="Trypsin-like serine proteases"/>
    <property type="match status" value="1"/>
</dbReference>
<keyword evidence="13" id="KW-0346">Stress response</keyword>
<dbReference type="InterPro" id="IPR009003">
    <property type="entry name" value="Peptidase_S1_PA"/>
</dbReference>
<keyword evidence="11" id="KW-0378">Hydrolase</keyword>
<keyword evidence="7" id="KW-0645">Protease</keyword>
<dbReference type="RefSeq" id="WP_230438379.1">
    <property type="nucleotide sequence ID" value="NZ_CP087715.1"/>
</dbReference>
<evidence type="ECO:0000256" key="6">
    <source>
        <dbReference type="ARBA" id="ARBA00013958"/>
    </source>
</evidence>
<evidence type="ECO:0000313" key="18">
    <source>
        <dbReference type="Proteomes" id="UP001597264"/>
    </source>
</evidence>
<feature type="domain" description="PDZ" evidence="16">
    <location>
        <begin position="245"/>
        <end position="315"/>
    </location>
</feature>
<dbReference type="InterPro" id="IPR001940">
    <property type="entry name" value="Peptidase_S1C"/>
</dbReference>
<accession>A0ABW3U6V8</accession>
<dbReference type="InterPro" id="IPR011782">
    <property type="entry name" value="Pept_S1C_Do"/>
</dbReference>
<dbReference type="InterPro" id="IPR036034">
    <property type="entry name" value="PDZ_sf"/>
</dbReference>
<evidence type="ECO:0000256" key="9">
    <source>
        <dbReference type="ARBA" id="ARBA00022737"/>
    </source>
</evidence>
<evidence type="ECO:0000256" key="1">
    <source>
        <dbReference type="ARBA" id="ARBA00001772"/>
    </source>
</evidence>
<evidence type="ECO:0000256" key="7">
    <source>
        <dbReference type="ARBA" id="ARBA00022670"/>
    </source>
</evidence>
<evidence type="ECO:0000256" key="2">
    <source>
        <dbReference type="ARBA" id="ARBA00002610"/>
    </source>
</evidence>
<feature type="signal peptide" evidence="15">
    <location>
        <begin position="1"/>
        <end position="22"/>
    </location>
</feature>
<gene>
    <name evidence="17" type="ORF">ACFQ2X_06670</name>
</gene>
<evidence type="ECO:0000256" key="5">
    <source>
        <dbReference type="ARBA" id="ARBA00013035"/>
    </source>
</evidence>
<keyword evidence="12" id="KW-0720">Serine protease</keyword>
<organism evidence="17 18">
    <name type="scientific">Microbulbifer celer</name>
    <dbReference type="NCBI Taxonomy" id="435905"/>
    <lineage>
        <taxon>Bacteria</taxon>
        <taxon>Pseudomonadati</taxon>
        <taxon>Pseudomonadota</taxon>
        <taxon>Gammaproteobacteria</taxon>
        <taxon>Cellvibrionales</taxon>
        <taxon>Microbulbiferaceae</taxon>
        <taxon>Microbulbifer</taxon>
    </lineage>
</organism>
<evidence type="ECO:0000256" key="12">
    <source>
        <dbReference type="ARBA" id="ARBA00022825"/>
    </source>
</evidence>
<dbReference type="Pfam" id="PF00595">
    <property type="entry name" value="PDZ"/>
    <property type="match status" value="1"/>
</dbReference>
<comment type="caution">
    <text evidence="17">The sequence shown here is derived from an EMBL/GenBank/DDBJ whole genome shotgun (WGS) entry which is preliminary data.</text>
</comment>
<protein>
    <recommendedName>
        <fullName evidence="6">Probable periplasmic serine endoprotease DegP-like</fullName>
        <ecNumber evidence="5">3.4.21.107</ecNumber>
    </recommendedName>
    <alternativeName>
        <fullName evidence="14">Protease Do</fullName>
    </alternativeName>
</protein>
<comment type="catalytic activity">
    <reaction evidence="1">
        <text>Acts on substrates that are at least partially unfolded. The cleavage site P1 residue is normally between a pair of hydrophobic residues, such as Val-|-Val.</text>
        <dbReference type="EC" id="3.4.21.107"/>
    </reaction>
</comment>
<feature type="chain" id="PRO_5047265980" description="Probable periplasmic serine endoprotease DegP-like" evidence="15">
    <location>
        <begin position="23"/>
        <end position="465"/>
    </location>
</feature>
<sequence>MVTRCTQFLLALCLLVSTAASARGLPDLTGLIEQNSPAVVKINTVERSSPSRSMPPQYQQEIPDIFRHLLEPRRGQPRPVASMGSGFIISEDGYIVTNNHVVDGAGEVRVTLTDRREYEAKVIGTDPRSDLALIKVEAEDLPVVRWGDSEEVKVGEWVVAIGSPFGLDYSASAGIVSAMGRSIPNESQENYVPFIQTDVAINPGNSGGPLFNLDGQVVGINSQIYTRSGGSIGLSFAIPSNLAQDVVAQLKEKGRVDRGWLGVGIQNVDRKLAKAMGLGKPSGALVGQVQPDSPASKAGIQVGDVILRFDGHKIRISGDLPHVVGQTRPGHKVPVTLMREGQERKLTVSVGALPGSEDAQQNASAPATPDVGGRLGLAVDEIPDSLKQRWGVETGVLVKQVVQGKAGANAGLRSGDIIAQLGFETVETLADYKRIVKKLPEGELLPIRFFRAGQPTFRTIQIEED</sequence>
<evidence type="ECO:0000256" key="10">
    <source>
        <dbReference type="ARBA" id="ARBA00022764"/>
    </source>
</evidence>
<dbReference type="Gene3D" id="2.30.42.10">
    <property type="match status" value="2"/>
</dbReference>
<evidence type="ECO:0000256" key="3">
    <source>
        <dbReference type="ARBA" id="ARBA00004418"/>
    </source>
</evidence>
<dbReference type="Proteomes" id="UP001597264">
    <property type="component" value="Unassembled WGS sequence"/>
</dbReference>
<evidence type="ECO:0000256" key="13">
    <source>
        <dbReference type="ARBA" id="ARBA00023016"/>
    </source>
</evidence>
<proteinExistence type="inferred from homology"/>
<dbReference type="CDD" id="cd10839">
    <property type="entry name" value="cpPDZ1_DegP-like"/>
    <property type="match status" value="1"/>
</dbReference>
<keyword evidence="18" id="KW-1185">Reference proteome</keyword>
<dbReference type="Gene3D" id="2.40.10.120">
    <property type="match status" value="1"/>
</dbReference>
<evidence type="ECO:0000259" key="16">
    <source>
        <dbReference type="PROSITE" id="PS50106"/>
    </source>
</evidence>
<comment type="subcellular location">
    <subcellularLocation>
        <location evidence="3">Periplasm</location>
    </subcellularLocation>
</comment>
<reference evidence="18" key="1">
    <citation type="journal article" date="2019" name="Int. J. Syst. Evol. Microbiol.">
        <title>The Global Catalogue of Microorganisms (GCM) 10K type strain sequencing project: providing services to taxonomists for standard genome sequencing and annotation.</title>
        <authorList>
            <consortium name="The Broad Institute Genomics Platform"/>
            <consortium name="The Broad Institute Genome Sequencing Center for Infectious Disease"/>
            <person name="Wu L."/>
            <person name="Ma J."/>
        </authorList>
    </citation>
    <scope>NUCLEOTIDE SEQUENCE [LARGE SCALE GENOMIC DNA]</scope>
    <source>
        <strain evidence="18">CCUG 54356</strain>
    </source>
</reference>
<dbReference type="PANTHER" id="PTHR22939:SF130">
    <property type="entry name" value="PERIPLASMIC SERINE ENDOPROTEASE DEGP-LIKE-RELATED"/>
    <property type="match status" value="1"/>
</dbReference>
<comment type="similarity">
    <text evidence="4">Belongs to the peptidase S1C family.</text>
</comment>
<evidence type="ECO:0000256" key="8">
    <source>
        <dbReference type="ARBA" id="ARBA00022729"/>
    </source>
</evidence>
<dbReference type="InterPro" id="IPR001478">
    <property type="entry name" value="PDZ"/>
</dbReference>
<dbReference type="EC" id="3.4.21.107" evidence="5"/>
<evidence type="ECO:0000256" key="14">
    <source>
        <dbReference type="ARBA" id="ARBA00032850"/>
    </source>
</evidence>
<dbReference type="SMART" id="SM00228">
    <property type="entry name" value="PDZ"/>
    <property type="match status" value="2"/>
</dbReference>
<dbReference type="Pfam" id="PF13365">
    <property type="entry name" value="Trypsin_2"/>
    <property type="match status" value="1"/>
</dbReference>
<dbReference type="PRINTS" id="PR00834">
    <property type="entry name" value="PROTEASES2C"/>
</dbReference>
<evidence type="ECO:0000256" key="15">
    <source>
        <dbReference type="SAM" id="SignalP"/>
    </source>
</evidence>
<dbReference type="NCBIfam" id="TIGR02037">
    <property type="entry name" value="degP_htrA_DO"/>
    <property type="match status" value="1"/>
</dbReference>
<keyword evidence="10" id="KW-0574">Periplasm</keyword>